<accession>A0A1L9QY55</accession>
<reference evidence="1" key="1">
    <citation type="submission" date="2016-10" db="EMBL/GenBank/DDBJ databases">
        <title>CRISPR-Cas defence system in Roseofilum reptotaenium: evidence of a bacteriophage-cyanobacterium arms race in the coral black band disease.</title>
        <authorList>
            <person name="Buerger P."/>
            <person name="Wood-Charlson E.M."/>
            <person name="Weynberg K.D."/>
            <person name="Willis B."/>
            <person name="Van Oppen M.J."/>
        </authorList>
    </citation>
    <scope>NUCLEOTIDE SEQUENCE [LARGE SCALE GENOMIC DNA]</scope>
    <source>
        <strain evidence="1">AO1-A</strain>
    </source>
</reference>
<name>A0A1L9QY55_9CYAN</name>
<dbReference type="STRING" id="1925591.BI308_01065"/>
<evidence type="ECO:0000313" key="2">
    <source>
        <dbReference type="Proteomes" id="UP000183940"/>
    </source>
</evidence>
<sequence>MITDSLSQLFTDKSEFNFIVTGKNHIMQALANKYKDYRNVRFETLEHHIFLSCIASSDLVITTPGIETFYETVYFGKRSVLLLPHNSTQYLQLLALIDAGIESPVCNYNHYGKNYTYKRHINESEEVKAVLKNFNDLYSYSLHLNKYIDNLYQLIETRLIEPDIYEINKQQYLKNIGTNGGQSIVKIVEELIN</sequence>
<proteinExistence type="predicted"/>
<gene>
    <name evidence="1" type="ORF">BI308_01065</name>
</gene>
<keyword evidence="2" id="KW-1185">Reference proteome</keyword>
<dbReference type="Proteomes" id="UP000183940">
    <property type="component" value="Unassembled WGS sequence"/>
</dbReference>
<evidence type="ECO:0000313" key="1">
    <source>
        <dbReference type="EMBL" id="OJJ27586.1"/>
    </source>
</evidence>
<dbReference type="EMBL" id="MLAW01000001">
    <property type="protein sequence ID" value="OJJ27586.1"/>
    <property type="molecule type" value="Genomic_DNA"/>
</dbReference>
<dbReference type="Gene3D" id="3.40.50.2000">
    <property type="entry name" value="Glycogen Phosphorylase B"/>
    <property type="match status" value="1"/>
</dbReference>
<comment type="caution">
    <text evidence="1">The sequence shown here is derived from an EMBL/GenBank/DDBJ whole genome shotgun (WGS) entry which is preliminary data.</text>
</comment>
<dbReference type="AlphaFoldDB" id="A0A1L9QY55"/>
<evidence type="ECO:0008006" key="3">
    <source>
        <dbReference type="Google" id="ProtNLM"/>
    </source>
</evidence>
<organism evidence="1 2">
    <name type="scientific">Roseofilum reptotaenium AO1-A</name>
    <dbReference type="NCBI Taxonomy" id="1925591"/>
    <lineage>
        <taxon>Bacteria</taxon>
        <taxon>Bacillati</taxon>
        <taxon>Cyanobacteriota</taxon>
        <taxon>Cyanophyceae</taxon>
        <taxon>Desertifilales</taxon>
        <taxon>Desertifilaceae</taxon>
        <taxon>Roseofilum</taxon>
    </lineage>
</organism>
<protein>
    <recommendedName>
        <fullName evidence="3">Glycosyl transferase family 28 C-terminal domain-containing protein</fullName>
    </recommendedName>
</protein>